<protein>
    <submittedName>
        <fullName evidence="3">Uncharacterized protein</fullName>
    </submittedName>
</protein>
<keyword evidence="2" id="KW-1133">Transmembrane helix</keyword>
<feature type="transmembrane region" description="Helical" evidence="2">
    <location>
        <begin position="38"/>
        <end position="56"/>
    </location>
</feature>
<dbReference type="AlphaFoldDB" id="A0A0N9I5B3"/>
<evidence type="ECO:0000256" key="1">
    <source>
        <dbReference type="SAM" id="MobiDB-lite"/>
    </source>
</evidence>
<evidence type="ECO:0000313" key="3">
    <source>
        <dbReference type="EMBL" id="ALG09860.1"/>
    </source>
</evidence>
<gene>
    <name evidence="3" type="ORF">AOZ06_25815</name>
</gene>
<organism evidence="3 4">
    <name type="scientific">Kibdelosporangium phytohabitans</name>
    <dbReference type="NCBI Taxonomy" id="860235"/>
    <lineage>
        <taxon>Bacteria</taxon>
        <taxon>Bacillati</taxon>
        <taxon>Actinomycetota</taxon>
        <taxon>Actinomycetes</taxon>
        <taxon>Pseudonocardiales</taxon>
        <taxon>Pseudonocardiaceae</taxon>
        <taxon>Kibdelosporangium</taxon>
    </lineage>
</organism>
<keyword evidence="4" id="KW-1185">Reference proteome</keyword>
<reference evidence="3 4" key="1">
    <citation type="submission" date="2015-07" db="EMBL/GenBank/DDBJ databases">
        <title>Genome sequencing of Kibdelosporangium phytohabitans.</title>
        <authorList>
            <person name="Qin S."/>
            <person name="Xing K."/>
        </authorList>
    </citation>
    <scope>NUCLEOTIDE SEQUENCE [LARGE SCALE GENOMIC DNA]</scope>
    <source>
        <strain evidence="3 4">KLBMP1111</strain>
    </source>
</reference>
<dbReference type="Proteomes" id="UP000063699">
    <property type="component" value="Chromosome"/>
</dbReference>
<evidence type="ECO:0000313" key="4">
    <source>
        <dbReference type="Proteomes" id="UP000063699"/>
    </source>
</evidence>
<accession>A0A0N9I5B3</accession>
<proteinExistence type="predicted"/>
<feature type="compositionally biased region" description="Basic and acidic residues" evidence="1">
    <location>
        <begin position="1"/>
        <end position="11"/>
    </location>
</feature>
<dbReference type="KEGG" id="kphy:AOZ06_25815"/>
<sequence>MDSERTNRGRGDGYPNEEADSPESAAHTETEIQIMRKFLSTGVLAAAATMALLPVFTAQASPADTGHDSDAKWTYVDDYDDLRDCVEAGLSGQFGGDWSHFTCDLHSHDGEWHLYVDDHHHDGDNDDDGDDEDNDNNGG</sequence>
<feature type="region of interest" description="Disordered" evidence="1">
    <location>
        <begin position="1"/>
        <end position="29"/>
    </location>
</feature>
<name>A0A0N9I5B3_9PSEU</name>
<keyword evidence="2" id="KW-0812">Transmembrane</keyword>
<evidence type="ECO:0000256" key="2">
    <source>
        <dbReference type="SAM" id="Phobius"/>
    </source>
</evidence>
<keyword evidence="2" id="KW-0472">Membrane</keyword>
<dbReference type="OrthoDB" id="3698480at2"/>
<dbReference type="EMBL" id="CP012752">
    <property type="protein sequence ID" value="ALG09860.1"/>
    <property type="molecule type" value="Genomic_DNA"/>
</dbReference>